<proteinExistence type="predicted"/>
<dbReference type="STRING" id="97972.A0A2V1EAN3"/>
<evidence type="ECO:0000313" key="2">
    <source>
        <dbReference type="EMBL" id="PVI07426.1"/>
    </source>
</evidence>
<dbReference type="OrthoDB" id="3858188at2759"/>
<organism evidence="2 3">
    <name type="scientific">Periconia macrospinosa</name>
    <dbReference type="NCBI Taxonomy" id="97972"/>
    <lineage>
        <taxon>Eukaryota</taxon>
        <taxon>Fungi</taxon>
        <taxon>Dikarya</taxon>
        <taxon>Ascomycota</taxon>
        <taxon>Pezizomycotina</taxon>
        <taxon>Dothideomycetes</taxon>
        <taxon>Pleosporomycetidae</taxon>
        <taxon>Pleosporales</taxon>
        <taxon>Massarineae</taxon>
        <taxon>Periconiaceae</taxon>
        <taxon>Periconia</taxon>
    </lineage>
</organism>
<keyword evidence="3" id="KW-1185">Reference proteome</keyword>
<sequence length="270" mass="30834">MQKSRYAPKTPLENLKQSREEKFAKDKDKAARLLIRVQWKAETLMESYARAAKILISEEQNGHSNGHSRVQSVSLDTRSKQAEAMFKVDFFEFYTLLERYITICLAILNVYISSVPARTNVNALRFITNPEWAKTRPEASHAYHANLLDALNKESCPLYASLGNPEVMAQLALAKDYRNAWKDLDIEKSSEDYGHNEERKNIRLQDLDLQIMLELVVTGCIHAHGTVQSHSGPDLNKVTSKDFEPSAFPDMDANMEDIPFEYMDDAMDLD</sequence>
<gene>
    <name evidence="2" type="ORF">DM02DRAFT_326602</name>
</gene>
<dbReference type="EMBL" id="KZ805304">
    <property type="protein sequence ID" value="PVI07426.1"/>
    <property type="molecule type" value="Genomic_DNA"/>
</dbReference>
<dbReference type="Proteomes" id="UP000244855">
    <property type="component" value="Unassembled WGS sequence"/>
</dbReference>
<feature type="region of interest" description="Disordered" evidence="1">
    <location>
        <begin position="1"/>
        <end position="20"/>
    </location>
</feature>
<name>A0A2V1EAN3_9PLEO</name>
<evidence type="ECO:0000256" key="1">
    <source>
        <dbReference type="SAM" id="MobiDB-lite"/>
    </source>
</evidence>
<evidence type="ECO:0000313" key="3">
    <source>
        <dbReference type="Proteomes" id="UP000244855"/>
    </source>
</evidence>
<reference evidence="2 3" key="1">
    <citation type="journal article" date="2018" name="Sci. Rep.">
        <title>Comparative genomics provides insights into the lifestyle and reveals functional heterogeneity of dark septate endophytic fungi.</title>
        <authorList>
            <person name="Knapp D.G."/>
            <person name="Nemeth J.B."/>
            <person name="Barry K."/>
            <person name="Hainaut M."/>
            <person name="Henrissat B."/>
            <person name="Johnson J."/>
            <person name="Kuo A."/>
            <person name="Lim J.H.P."/>
            <person name="Lipzen A."/>
            <person name="Nolan M."/>
            <person name="Ohm R.A."/>
            <person name="Tamas L."/>
            <person name="Grigoriev I.V."/>
            <person name="Spatafora J.W."/>
            <person name="Nagy L.G."/>
            <person name="Kovacs G.M."/>
        </authorList>
    </citation>
    <scope>NUCLEOTIDE SEQUENCE [LARGE SCALE GENOMIC DNA]</scope>
    <source>
        <strain evidence="2 3">DSE2036</strain>
    </source>
</reference>
<dbReference type="AlphaFoldDB" id="A0A2V1EAN3"/>
<protein>
    <submittedName>
        <fullName evidence="2">Uncharacterized protein</fullName>
    </submittedName>
</protein>
<accession>A0A2V1EAN3</accession>